<evidence type="ECO:0000313" key="9">
    <source>
        <dbReference type="EMBL" id="KAK8235061.1"/>
    </source>
</evidence>
<keyword evidence="7 8" id="KW-0472">Membrane</keyword>
<dbReference type="InterPro" id="IPR044878">
    <property type="entry name" value="UbiA_sf"/>
</dbReference>
<evidence type="ECO:0000256" key="1">
    <source>
        <dbReference type="ARBA" id="ARBA00004141"/>
    </source>
</evidence>
<evidence type="ECO:0000256" key="7">
    <source>
        <dbReference type="ARBA" id="ARBA00023136"/>
    </source>
</evidence>
<dbReference type="InterPro" id="IPR039653">
    <property type="entry name" value="Prenyltransferase"/>
</dbReference>
<evidence type="ECO:0000256" key="4">
    <source>
        <dbReference type="ARBA" id="ARBA00022679"/>
    </source>
</evidence>
<name>A0ABR1YPD7_9PEZI</name>
<dbReference type="PANTHER" id="PTHR11048:SF39">
    <property type="entry name" value="POLYPRENYL TRANSFERASE AUSN"/>
    <property type="match status" value="1"/>
</dbReference>
<dbReference type="PANTHER" id="PTHR11048">
    <property type="entry name" value="PRENYLTRANSFERASES"/>
    <property type="match status" value="1"/>
</dbReference>
<sequence>MKTAIVRGFSYPFVSLAVLVDERPPHRIKTACHRQRPFQICPSLLVCRPRQTTPPTMLKTKTESKPLVVTVKPIDPPSSKTKTSKSDRFLSALPASWRPYVELTRFQKPAGLFGFYFPYTIGIFFAASIADPLPPWSWVGSLLAIYLMDCVLLRSFGCAWNDTVDQDLDRQVARCKNRPLARGAVSTTGAVVLTAVLTAMRMGMIYALLPLPATYHAILTTTLGFIYPFMKRVSNYPQVCLGIAVGWAIFQACASVEGVGDLFSGPNSNAVMAMFASTTMWNVTYDTVYAFQDLKDDLNAGVMSLAVRIRHHAKAVLTLFTTAMIGLLFTAGVVAEFSTLFFIGATGASLAAYTMLFKLDINDPKSCCWFFVMGQWYVSGFVLMGLVGEYALAA</sequence>
<comment type="subcellular location">
    <subcellularLocation>
        <location evidence="1">Membrane</location>
        <topology evidence="1">Multi-pass membrane protein</topology>
    </subcellularLocation>
</comment>
<feature type="transmembrane region" description="Helical" evidence="8">
    <location>
        <begin position="110"/>
        <end position="130"/>
    </location>
</feature>
<comment type="caution">
    <text evidence="9">The sequence shown here is derived from an EMBL/GenBank/DDBJ whole genome shotgun (WGS) entry which is preliminary data.</text>
</comment>
<evidence type="ECO:0000256" key="5">
    <source>
        <dbReference type="ARBA" id="ARBA00022692"/>
    </source>
</evidence>
<dbReference type="InterPro" id="IPR000537">
    <property type="entry name" value="UbiA_prenyltransferase"/>
</dbReference>
<dbReference type="Pfam" id="PF01040">
    <property type="entry name" value="UbiA"/>
    <property type="match status" value="1"/>
</dbReference>
<comment type="similarity">
    <text evidence="3">Belongs to the UbiA prenyltransferase family.</text>
</comment>
<feature type="transmembrane region" description="Helical" evidence="8">
    <location>
        <begin position="312"/>
        <end position="331"/>
    </location>
</feature>
<reference evidence="9 10" key="1">
    <citation type="submission" date="2024-04" db="EMBL/GenBank/DDBJ databases">
        <title>Phyllosticta paracitricarpa is synonymous to the EU quarantine fungus P. citricarpa based on phylogenomic analyses.</title>
        <authorList>
            <consortium name="Lawrence Berkeley National Laboratory"/>
            <person name="Van Ingen-Buijs V.A."/>
            <person name="Van Westerhoven A.C."/>
            <person name="Haridas S."/>
            <person name="Skiadas P."/>
            <person name="Martin F."/>
            <person name="Groenewald J.Z."/>
            <person name="Crous P.W."/>
            <person name="Seidl M.F."/>
        </authorList>
    </citation>
    <scope>NUCLEOTIDE SEQUENCE [LARGE SCALE GENOMIC DNA]</scope>
    <source>
        <strain evidence="9 10">CBS 123374</strain>
    </source>
</reference>
<organism evidence="9 10">
    <name type="scientific">Phyllosticta capitalensis</name>
    <dbReference type="NCBI Taxonomy" id="121624"/>
    <lineage>
        <taxon>Eukaryota</taxon>
        <taxon>Fungi</taxon>
        <taxon>Dikarya</taxon>
        <taxon>Ascomycota</taxon>
        <taxon>Pezizomycotina</taxon>
        <taxon>Dothideomycetes</taxon>
        <taxon>Dothideomycetes incertae sedis</taxon>
        <taxon>Botryosphaeriales</taxon>
        <taxon>Phyllostictaceae</taxon>
        <taxon>Phyllosticta</taxon>
    </lineage>
</organism>
<keyword evidence="6 8" id="KW-1133">Transmembrane helix</keyword>
<evidence type="ECO:0000256" key="3">
    <source>
        <dbReference type="ARBA" id="ARBA00005985"/>
    </source>
</evidence>
<dbReference type="CDD" id="cd13959">
    <property type="entry name" value="PT_UbiA_COQ2"/>
    <property type="match status" value="1"/>
</dbReference>
<evidence type="ECO:0000256" key="2">
    <source>
        <dbReference type="ARBA" id="ARBA00004721"/>
    </source>
</evidence>
<proteinExistence type="inferred from homology"/>
<dbReference type="Gene3D" id="1.20.120.1780">
    <property type="entry name" value="UbiA prenyltransferase"/>
    <property type="match status" value="1"/>
</dbReference>
<feature type="transmembrane region" description="Helical" evidence="8">
    <location>
        <begin position="239"/>
        <end position="259"/>
    </location>
</feature>
<feature type="transmembrane region" description="Helical" evidence="8">
    <location>
        <begin position="368"/>
        <end position="388"/>
    </location>
</feature>
<evidence type="ECO:0000313" key="10">
    <source>
        <dbReference type="Proteomes" id="UP001492380"/>
    </source>
</evidence>
<keyword evidence="10" id="KW-1185">Reference proteome</keyword>
<comment type="pathway">
    <text evidence="2">Secondary metabolite biosynthesis; terpenoid biosynthesis.</text>
</comment>
<accession>A0ABR1YPD7</accession>
<feature type="transmembrane region" description="Helical" evidence="8">
    <location>
        <begin position="271"/>
        <end position="291"/>
    </location>
</feature>
<keyword evidence="4" id="KW-0808">Transferase</keyword>
<gene>
    <name evidence="9" type="ORF">HDK90DRAFT_483763</name>
</gene>
<dbReference type="Proteomes" id="UP001492380">
    <property type="component" value="Unassembled WGS sequence"/>
</dbReference>
<dbReference type="Gene3D" id="1.10.357.140">
    <property type="entry name" value="UbiA prenyltransferase"/>
    <property type="match status" value="1"/>
</dbReference>
<protein>
    <submittedName>
        <fullName evidence="9">UbiA family prenyltransferase</fullName>
    </submittedName>
</protein>
<feature type="transmembrane region" description="Helical" evidence="8">
    <location>
        <begin position="136"/>
        <end position="160"/>
    </location>
</feature>
<feature type="transmembrane region" description="Helical" evidence="8">
    <location>
        <begin position="205"/>
        <end position="227"/>
    </location>
</feature>
<evidence type="ECO:0000256" key="6">
    <source>
        <dbReference type="ARBA" id="ARBA00022989"/>
    </source>
</evidence>
<dbReference type="EMBL" id="JBBWRZ010000005">
    <property type="protein sequence ID" value="KAK8235061.1"/>
    <property type="molecule type" value="Genomic_DNA"/>
</dbReference>
<evidence type="ECO:0000256" key="8">
    <source>
        <dbReference type="SAM" id="Phobius"/>
    </source>
</evidence>
<feature type="transmembrane region" description="Helical" evidence="8">
    <location>
        <begin position="180"/>
        <end position="199"/>
    </location>
</feature>
<keyword evidence="5 8" id="KW-0812">Transmembrane</keyword>
<feature type="transmembrane region" description="Helical" evidence="8">
    <location>
        <begin position="337"/>
        <end position="356"/>
    </location>
</feature>